<reference evidence="2" key="1">
    <citation type="submission" date="2019-04" db="EMBL/GenBank/DDBJ databases">
        <authorList>
            <person name="Alioto T."/>
            <person name="Alioto T."/>
        </authorList>
    </citation>
    <scope>NUCLEOTIDE SEQUENCE [LARGE SCALE GENOMIC DNA]</scope>
</reference>
<dbReference type="AlphaFoldDB" id="A0A5E4CR55"/>
<gene>
    <name evidence="2" type="ORF">MONAX_5E044578</name>
</gene>
<accession>A0A5E4CR55</accession>
<comment type="caution">
    <text evidence="2">The sequence shown here is derived from an EMBL/GenBank/DDBJ whole genome shotgun (WGS) entry which is preliminary data.</text>
</comment>
<name>A0A5E4CR55_MARMO</name>
<feature type="non-terminal residue" evidence="2">
    <location>
        <position position="50"/>
    </location>
</feature>
<dbReference type="EMBL" id="CABDUW010001700">
    <property type="protein sequence ID" value="VTJ83432.1"/>
    <property type="molecule type" value="Genomic_DNA"/>
</dbReference>
<protein>
    <submittedName>
        <fullName evidence="2">Uncharacterized protein</fullName>
    </submittedName>
</protein>
<evidence type="ECO:0000313" key="2">
    <source>
        <dbReference type="EMBL" id="VTJ83432.1"/>
    </source>
</evidence>
<proteinExistence type="predicted"/>
<feature type="region of interest" description="Disordered" evidence="1">
    <location>
        <begin position="1"/>
        <end position="21"/>
    </location>
</feature>
<evidence type="ECO:0000313" key="3">
    <source>
        <dbReference type="Proteomes" id="UP000335636"/>
    </source>
</evidence>
<sequence>MPANLTEGSSNSTQTVPTTLDSSRVACTETVTFTEVAEGEEWGSVYSSFK</sequence>
<evidence type="ECO:0000256" key="1">
    <source>
        <dbReference type="SAM" id="MobiDB-lite"/>
    </source>
</evidence>
<keyword evidence="3" id="KW-1185">Reference proteome</keyword>
<organism evidence="2 3">
    <name type="scientific">Marmota monax</name>
    <name type="common">Woodchuck</name>
    <dbReference type="NCBI Taxonomy" id="9995"/>
    <lineage>
        <taxon>Eukaryota</taxon>
        <taxon>Metazoa</taxon>
        <taxon>Chordata</taxon>
        <taxon>Craniata</taxon>
        <taxon>Vertebrata</taxon>
        <taxon>Euteleostomi</taxon>
        <taxon>Mammalia</taxon>
        <taxon>Eutheria</taxon>
        <taxon>Euarchontoglires</taxon>
        <taxon>Glires</taxon>
        <taxon>Rodentia</taxon>
        <taxon>Sciuromorpha</taxon>
        <taxon>Sciuridae</taxon>
        <taxon>Xerinae</taxon>
        <taxon>Marmotini</taxon>
        <taxon>Marmota</taxon>
    </lineage>
</organism>
<dbReference type="Proteomes" id="UP000335636">
    <property type="component" value="Unassembled WGS sequence"/>
</dbReference>